<dbReference type="InterPro" id="IPR036388">
    <property type="entry name" value="WH-like_DNA-bd_sf"/>
</dbReference>
<dbReference type="InterPro" id="IPR014284">
    <property type="entry name" value="RNA_pol_sigma-70_dom"/>
</dbReference>
<dbReference type="Pfam" id="PF04542">
    <property type="entry name" value="Sigma70_r2"/>
    <property type="match status" value="1"/>
</dbReference>
<feature type="domain" description="RNA polymerase sigma-70 region 2" evidence="6">
    <location>
        <begin position="43"/>
        <end position="94"/>
    </location>
</feature>
<dbReference type="InterPro" id="IPR013324">
    <property type="entry name" value="RNA_pol_sigma_r3/r4-like"/>
</dbReference>
<dbReference type="STRING" id="156994.SAMN04488028_101442"/>
<evidence type="ECO:0000256" key="5">
    <source>
        <dbReference type="ARBA" id="ARBA00023163"/>
    </source>
</evidence>
<dbReference type="Gene3D" id="1.10.1740.10">
    <property type="match status" value="1"/>
</dbReference>
<evidence type="ECO:0000256" key="1">
    <source>
        <dbReference type="ARBA" id="ARBA00010641"/>
    </source>
</evidence>
<dbReference type="GO" id="GO:0016987">
    <property type="term" value="F:sigma factor activity"/>
    <property type="evidence" value="ECO:0007669"/>
    <property type="project" value="UniProtKB-KW"/>
</dbReference>
<accession>A0A1M6K527</accession>
<protein>
    <submittedName>
        <fullName evidence="8">RNA polymerase sigma-70 factor, ECF subfamily</fullName>
    </submittedName>
</protein>
<dbReference type="InterPro" id="IPR013249">
    <property type="entry name" value="RNA_pol_sigma70_r4_t2"/>
</dbReference>
<dbReference type="SUPFAM" id="SSF88659">
    <property type="entry name" value="Sigma3 and sigma4 domains of RNA polymerase sigma factors"/>
    <property type="match status" value="1"/>
</dbReference>
<evidence type="ECO:0000313" key="8">
    <source>
        <dbReference type="EMBL" id="SHJ53960.1"/>
    </source>
</evidence>
<dbReference type="InterPro" id="IPR007627">
    <property type="entry name" value="RNA_pol_sigma70_r2"/>
</dbReference>
<evidence type="ECO:0000313" key="9">
    <source>
        <dbReference type="Proteomes" id="UP000184474"/>
    </source>
</evidence>
<dbReference type="GO" id="GO:0003677">
    <property type="term" value="F:DNA binding"/>
    <property type="evidence" value="ECO:0007669"/>
    <property type="project" value="UniProtKB-KW"/>
</dbReference>
<keyword evidence="9" id="KW-1185">Reference proteome</keyword>
<keyword evidence="5" id="KW-0804">Transcription</keyword>
<name>A0A1M6K527_REIAG</name>
<evidence type="ECO:0000259" key="6">
    <source>
        <dbReference type="Pfam" id="PF04542"/>
    </source>
</evidence>
<dbReference type="EMBL" id="FRAA01000001">
    <property type="protein sequence ID" value="SHJ53960.1"/>
    <property type="molecule type" value="Genomic_DNA"/>
</dbReference>
<dbReference type="Gene3D" id="1.10.10.10">
    <property type="entry name" value="Winged helix-like DNA-binding domain superfamily/Winged helix DNA-binding domain"/>
    <property type="match status" value="1"/>
</dbReference>
<evidence type="ECO:0000259" key="7">
    <source>
        <dbReference type="Pfam" id="PF08281"/>
    </source>
</evidence>
<dbReference type="InterPro" id="IPR013325">
    <property type="entry name" value="RNA_pol_sigma_r2"/>
</dbReference>
<gene>
    <name evidence="8" type="ORF">SAMN04488028_101442</name>
</gene>
<evidence type="ECO:0000256" key="3">
    <source>
        <dbReference type="ARBA" id="ARBA00023082"/>
    </source>
</evidence>
<dbReference type="AlphaFoldDB" id="A0A1M6K527"/>
<keyword evidence="3" id="KW-0731">Sigma factor</keyword>
<dbReference type="NCBIfam" id="TIGR02937">
    <property type="entry name" value="sigma70-ECF"/>
    <property type="match status" value="1"/>
</dbReference>
<evidence type="ECO:0000256" key="2">
    <source>
        <dbReference type="ARBA" id="ARBA00023015"/>
    </source>
</evidence>
<organism evidence="8 9">
    <name type="scientific">Reichenbachiella agariperforans</name>
    <dbReference type="NCBI Taxonomy" id="156994"/>
    <lineage>
        <taxon>Bacteria</taxon>
        <taxon>Pseudomonadati</taxon>
        <taxon>Bacteroidota</taxon>
        <taxon>Cytophagia</taxon>
        <taxon>Cytophagales</taxon>
        <taxon>Reichenbachiellaceae</taxon>
        <taxon>Reichenbachiella</taxon>
    </lineage>
</organism>
<evidence type="ECO:0000256" key="4">
    <source>
        <dbReference type="ARBA" id="ARBA00023125"/>
    </source>
</evidence>
<keyword evidence="4" id="KW-0238">DNA-binding</keyword>
<dbReference type="CDD" id="cd06171">
    <property type="entry name" value="Sigma70_r4"/>
    <property type="match status" value="1"/>
</dbReference>
<comment type="similarity">
    <text evidence="1">Belongs to the sigma-70 factor family. ECF subfamily.</text>
</comment>
<reference evidence="9" key="1">
    <citation type="submission" date="2016-11" db="EMBL/GenBank/DDBJ databases">
        <authorList>
            <person name="Varghese N."/>
            <person name="Submissions S."/>
        </authorList>
    </citation>
    <scope>NUCLEOTIDE SEQUENCE [LARGE SCALE GENOMIC DNA]</scope>
    <source>
        <strain evidence="9">DSM 26134</strain>
    </source>
</reference>
<dbReference type="GO" id="GO:0006352">
    <property type="term" value="P:DNA-templated transcription initiation"/>
    <property type="evidence" value="ECO:0007669"/>
    <property type="project" value="InterPro"/>
</dbReference>
<feature type="domain" description="RNA polymerase sigma factor 70 region 4 type 2" evidence="7">
    <location>
        <begin position="133"/>
        <end position="183"/>
    </location>
</feature>
<dbReference type="Pfam" id="PF08281">
    <property type="entry name" value="Sigma70_r4_2"/>
    <property type="match status" value="1"/>
</dbReference>
<dbReference type="PANTHER" id="PTHR43133:SF8">
    <property type="entry name" value="RNA POLYMERASE SIGMA FACTOR HI_1459-RELATED"/>
    <property type="match status" value="1"/>
</dbReference>
<keyword evidence="2" id="KW-0805">Transcription regulation</keyword>
<dbReference type="Proteomes" id="UP000184474">
    <property type="component" value="Unassembled WGS sequence"/>
</dbReference>
<sequence length="189" mass="22288">MIKRKAQILDELLVMQVRNGDQEAFEQLVVRWHENLIYQSFIRTGNREQSQDIVQDVWQWLIGHLHKLEDVSNFGSWIRTIVDRRSIDWLRKQKVNIELNNRETDGCYRNHDSDTADSVGSFEDTTEQSLCRLEQMMATLPAESKLIMTLYYMESHSIQSISNILGIPKGTVKSRLYHTREKLKELLKH</sequence>
<dbReference type="SUPFAM" id="SSF88946">
    <property type="entry name" value="Sigma2 domain of RNA polymerase sigma factors"/>
    <property type="match status" value="1"/>
</dbReference>
<dbReference type="RefSeq" id="WP_073119026.1">
    <property type="nucleotide sequence ID" value="NZ_FRAA01000001.1"/>
</dbReference>
<dbReference type="PANTHER" id="PTHR43133">
    <property type="entry name" value="RNA POLYMERASE ECF-TYPE SIGMA FACTO"/>
    <property type="match status" value="1"/>
</dbReference>
<dbReference type="InterPro" id="IPR039425">
    <property type="entry name" value="RNA_pol_sigma-70-like"/>
</dbReference>
<proteinExistence type="inferred from homology"/>